<dbReference type="GeneID" id="36396229"/>
<protein>
    <submittedName>
        <fullName evidence="2">Uncharacterized protein</fullName>
    </submittedName>
</protein>
<dbReference type="AlphaFoldDB" id="A0A0P1AWB4"/>
<reference evidence="3" key="1">
    <citation type="submission" date="2014-09" db="EMBL/GenBank/DDBJ databases">
        <authorList>
            <person name="Sharma Rahul"/>
            <person name="Thines Marco"/>
        </authorList>
    </citation>
    <scope>NUCLEOTIDE SEQUENCE [LARGE SCALE GENOMIC DNA]</scope>
</reference>
<accession>A0A0P1AWB4</accession>
<feature type="region of interest" description="Disordered" evidence="1">
    <location>
        <begin position="1"/>
        <end position="51"/>
    </location>
</feature>
<evidence type="ECO:0000313" key="3">
    <source>
        <dbReference type="Proteomes" id="UP000054928"/>
    </source>
</evidence>
<proteinExistence type="predicted"/>
<sequence>MSPVSTTRKSPSLAGSDSEHGQSPTSFPARGATSDSASAAPGDVHPMLDEHDRRALRTLSMTSDLVKDVEVVDYKSDTPFPAWDDEEGELHQQRNTSPVRALQAPCLFPDISLTEERGVITNDLDGAQRRQLEAAQKAAPMRAHPPPVFDPRVGYGFRPANPAVEAKNAVT</sequence>
<dbReference type="RefSeq" id="XP_024581211.1">
    <property type="nucleotide sequence ID" value="XM_024730988.1"/>
</dbReference>
<name>A0A0P1AWB4_PLAHL</name>
<evidence type="ECO:0000256" key="1">
    <source>
        <dbReference type="SAM" id="MobiDB-lite"/>
    </source>
</evidence>
<evidence type="ECO:0000313" key="2">
    <source>
        <dbReference type="EMBL" id="CEG44842.1"/>
    </source>
</evidence>
<feature type="compositionally biased region" description="Polar residues" evidence="1">
    <location>
        <begin position="1"/>
        <end position="26"/>
    </location>
</feature>
<feature type="region of interest" description="Disordered" evidence="1">
    <location>
        <begin position="133"/>
        <end position="154"/>
    </location>
</feature>
<dbReference type="Proteomes" id="UP000054928">
    <property type="component" value="Unassembled WGS sequence"/>
</dbReference>
<keyword evidence="3" id="KW-1185">Reference proteome</keyword>
<dbReference type="EMBL" id="CCYD01001336">
    <property type="protein sequence ID" value="CEG44842.1"/>
    <property type="molecule type" value="Genomic_DNA"/>
</dbReference>
<dbReference type="OrthoDB" id="127590at2759"/>
<organism evidence="2 3">
    <name type="scientific">Plasmopara halstedii</name>
    <name type="common">Downy mildew of sunflower</name>
    <dbReference type="NCBI Taxonomy" id="4781"/>
    <lineage>
        <taxon>Eukaryota</taxon>
        <taxon>Sar</taxon>
        <taxon>Stramenopiles</taxon>
        <taxon>Oomycota</taxon>
        <taxon>Peronosporomycetes</taxon>
        <taxon>Peronosporales</taxon>
        <taxon>Peronosporaceae</taxon>
        <taxon>Plasmopara</taxon>
    </lineage>
</organism>